<sequence length="279" mass="31842">MRPPLLLTLTLLLTLSPELLRAEGVMEDDERGTLEYGIGLTHLNFPHYPGADQRHAVTLPFPFLTYYSDRLDVDGSSIRGLFWEHEAWSLDISTGGALRVDADDNEAREDMPGLGWLAEVGPALRYAPEWAQRSPDWQYRISLPLRQAIELDGTSLSRKGWLLAPNLHVKRDFHGANHRWEFQTRIGLRFGSRDYHEHFYGVGEAFETTERPAYQASEGLTAYTLSMGLAWRWQQWWLGGFVQYSDFSDGIISDSPLMRDTRQAAFGLSGAWILGQRRL</sequence>
<dbReference type="InterPro" id="IPR010583">
    <property type="entry name" value="MipA"/>
</dbReference>
<dbReference type="Proteomes" id="UP001239019">
    <property type="component" value="Unassembled WGS sequence"/>
</dbReference>
<evidence type="ECO:0000313" key="1">
    <source>
        <dbReference type="EMBL" id="MDQ2070007.1"/>
    </source>
</evidence>
<dbReference type="Pfam" id="PF06629">
    <property type="entry name" value="MipA"/>
    <property type="match status" value="1"/>
</dbReference>
<organism evidence="1 2">
    <name type="scientific">Natronospira bacteriovora</name>
    <dbReference type="NCBI Taxonomy" id="3069753"/>
    <lineage>
        <taxon>Bacteria</taxon>
        <taxon>Pseudomonadati</taxon>
        <taxon>Pseudomonadota</taxon>
        <taxon>Gammaproteobacteria</taxon>
        <taxon>Natronospirales</taxon>
        <taxon>Natronospiraceae</taxon>
        <taxon>Natronospira</taxon>
    </lineage>
</organism>
<keyword evidence="2" id="KW-1185">Reference proteome</keyword>
<name>A0ABU0W7T7_9GAMM</name>
<dbReference type="EMBL" id="JAVDDT010000005">
    <property type="protein sequence ID" value="MDQ2070007.1"/>
    <property type="molecule type" value="Genomic_DNA"/>
</dbReference>
<protein>
    <submittedName>
        <fullName evidence="1">MipA/OmpV family protein</fullName>
    </submittedName>
</protein>
<gene>
    <name evidence="1" type="ORF">RBH19_08980</name>
</gene>
<reference evidence="1 2" key="1">
    <citation type="submission" date="2023-08" db="EMBL/GenBank/DDBJ databases">
        <title>Whole-genome sequencing of halo(alkali)philic microorganisms from hypersaline lakes.</title>
        <authorList>
            <person name="Sorokin D.Y."/>
            <person name="Abbas B."/>
            <person name="Merkel A.Y."/>
        </authorList>
    </citation>
    <scope>NUCLEOTIDE SEQUENCE [LARGE SCALE GENOMIC DNA]</scope>
    <source>
        <strain evidence="1 2">AB-CW4</strain>
    </source>
</reference>
<accession>A0ABU0W7T7</accession>
<proteinExistence type="predicted"/>
<evidence type="ECO:0000313" key="2">
    <source>
        <dbReference type="Proteomes" id="UP001239019"/>
    </source>
</evidence>
<comment type="caution">
    <text evidence="1">The sequence shown here is derived from an EMBL/GenBank/DDBJ whole genome shotgun (WGS) entry which is preliminary data.</text>
</comment>
<dbReference type="RefSeq" id="WP_306728506.1">
    <property type="nucleotide sequence ID" value="NZ_JAVDDT010000005.1"/>
</dbReference>